<evidence type="ECO:0000313" key="2">
    <source>
        <dbReference type="Proteomes" id="UP001382455"/>
    </source>
</evidence>
<dbReference type="EMBL" id="JBAWKS010000001">
    <property type="protein sequence ID" value="MEI4548389.1"/>
    <property type="molecule type" value="Genomic_DNA"/>
</dbReference>
<name>A0ABU8EN57_9GAMM</name>
<protein>
    <submittedName>
        <fullName evidence="1">Uncharacterized protein</fullName>
    </submittedName>
</protein>
<gene>
    <name evidence="1" type="ORF">WAE96_01540</name>
</gene>
<evidence type="ECO:0000313" key="1">
    <source>
        <dbReference type="EMBL" id="MEI4548389.1"/>
    </source>
</evidence>
<dbReference type="Proteomes" id="UP001382455">
    <property type="component" value="Unassembled WGS sequence"/>
</dbReference>
<organism evidence="1 2">
    <name type="scientific">Pseudoalteromonas spongiae</name>
    <dbReference type="NCBI Taxonomy" id="298657"/>
    <lineage>
        <taxon>Bacteria</taxon>
        <taxon>Pseudomonadati</taxon>
        <taxon>Pseudomonadota</taxon>
        <taxon>Gammaproteobacteria</taxon>
        <taxon>Alteromonadales</taxon>
        <taxon>Pseudoalteromonadaceae</taxon>
        <taxon>Pseudoalteromonas</taxon>
    </lineage>
</organism>
<proteinExistence type="predicted"/>
<keyword evidence="2" id="KW-1185">Reference proteome</keyword>
<sequence length="134" mass="15107">MRAADAKVAEQIVTTKQACGNTQLDVTIDWEKFNIMIAENETTLKEKRYQEQWVLSHAGDRTASVIEALGKICNSDADYKEELAKLTKVVVQPLPKFSDYRSSFKLDGTTIQVASGHYMTRNADDYTKPIKALF</sequence>
<dbReference type="RefSeq" id="WP_336434369.1">
    <property type="nucleotide sequence ID" value="NZ_JBAWKS010000001.1"/>
</dbReference>
<reference evidence="1 2" key="1">
    <citation type="submission" date="2023-12" db="EMBL/GenBank/DDBJ databases">
        <title>Friends and Foes: Symbiotic and Algicidal bacterial influence on Karenia brevis blooms.</title>
        <authorList>
            <person name="Fei C."/>
            <person name="Mohamed A.R."/>
            <person name="Booker A."/>
            <person name="Arshad M."/>
            <person name="Klass S."/>
            <person name="Ahn S."/>
            <person name="Gilbert P.M."/>
            <person name="Heil C.A."/>
            <person name="Martinez J.M."/>
            <person name="Amin S.A."/>
        </authorList>
    </citation>
    <scope>NUCLEOTIDE SEQUENCE [LARGE SCALE GENOMIC DNA]</scope>
    <source>
        <strain evidence="1 2">CE15</strain>
    </source>
</reference>
<accession>A0ABU8EN57</accession>
<comment type="caution">
    <text evidence="1">The sequence shown here is derived from an EMBL/GenBank/DDBJ whole genome shotgun (WGS) entry which is preliminary data.</text>
</comment>